<keyword evidence="3" id="KW-1185">Reference proteome</keyword>
<accession>A0A9N7Z8S6</accession>
<feature type="transmembrane region" description="Helical" evidence="1">
    <location>
        <begin position="35"/>
        <end position="54"/>
    </location>
</feature>
<keyword evidence="1" id="KW-1133">Transmembrane helix</keyword>
<name>A0A9N7Z8S6_PLEPL</name>
<dbReference type="EMBL" id="CADEAL010004436">
    <property type="protein sequence ID" value="CAB1459508.1"/>
    <property type="molecule type" value="Genomic_DNA"/>
</dbReference>
<proteinExistence type="predicted"/>
<keyword evidence="1" id="KW-0812">Transmembrane</keyword>
<dbReference type="Proteomes" id="UP001153269">
    <property type="component" value="Unassembled WGS sequence"/>
</dbReference>
<gene>
    <name evidence="2" type="ORF">PLEPLA_LOCUS47345</name>
</gene>
<evidence type="ECO:0000256" key="1">
    <source>
        <dbReference type="SAM" id="Phobius"/>
    </source>
</evidence>
<protein>
    <submittedName>
        <fullName evidence="2">Uncharacterized protein</fullName>
    </submittedName>
</protein>
<comment type="caution">
    <text evidence="2">The sequence shown here is derived from an EMBL/GenBank/DDBJ whole genome shotgun (WGS) entry which is preliminary data.</text>
</comment>
<feature type="transmembrane region" description="Helical" evidence="1">
    <location>
        <begin position="6"/>
        <end position="23"/>
    </location>
</feature>
<dbReference type="AlphaFoldDB" id="A0A9N7Z8S6"/>
<keyword evidence="1" id="KW-0472">Membrane</keyword>
<feature type="non-terminal residue" evidence="2">
    <location>
        <position position="1"/>
    </location>
</feature>
<reference evidence="2" key="1">
    <citation type="submission" date="2020-03" db="EMBL/GenBank/DDBJ databases">
        <authorList>
            <person name="Weist P."/>
        </authorList>
    </citation>
    <scope>NUCLEOTIDE SEQUENCE</scope>
</reference>
<sequence length="62" mass="6705">VLAGPLLLYPLISAFLHFGVSLCHPSMVTSRLSLLLGLQILSLPLSLITCFVTLRARVLQTS</sequence>
<evidence type="ECO:0000313" key="2">
    <source>
        <dbReference type="EMBL" id="CAB1459508.1"/>
    </source>
</evidence>
<evidence type="ECO:0000313" key="3">
    <source>
        <dbReference type="Proteomes" id="UP001153269"/>
    </source>
</evidence>
<organism evidence="2 3">
    <name type="scientific">Pleuronectes platessa</name>
    <name type="common">European plaice</name>
    <dbReference type="NCBI Taxonomy" id="8262"/>
    <lineage>
        <taxon>Eukaryota</taxon>
        <taxon>Metazoa</taxon>
        <taxon>Chordata</taxon>
        <taxon>Craniata</taxon>
        <taxon>Vertebrata</taxon>
        <taxon>Euteleostomi</taxon>
        <taxon>Actinopterygii</taxon>
        <taxon>Neopterygii</taxon>
        <taxon>Teleostei</taxon>
        <taxon>Neoteleostei</taxon>
        <taxon>Acanthomorphata</taxon>
        <taxon>Carangaria</taxon>
        <taxon>Pleuronectiformes</taxon>
        <taxon>Pleuronectoidei</taxon>
        <taxon>Pleuronectidae</taxon>
        <taxon>Pleuronectes</taxon>
    </lineage>
</organism>